<dbReference type="EMBL" id="QEIN01000423">
    <property type="protein sequence ID" value="RCV48124.1"/>
    <property type="molecule type" value="Genomic_DNA"/>
</dbReference>
<dbReference type="Gene3D" id="3.30.70.2740">
    <property type="match status" value="1"/>
</dbReference>
<evidence type="ECO:0000313" key="7">
    <source>
        <dbReference type="Proteomes" id="UP000253318"/>
    </source>
</evidence>
<dbReference type="Gene3D" id="3.30.465.10">
    <property type="match status" value="1"/>
</dbReference>
<evidence type="ECO:0000256" key="1">
    <source>
        <dbReference type="ARBA" id="ARBA00001974"/>
    </source>
</evidence>
<proteinExistence type="predicted"/>
<gene>
    <name evidence="6" type="ORF">DEF24_26580</name>
</gene>
<feature type="domain" description="FAD-binding PCMH-type" evidence="5">
    <location>
        <begin position="52"/>
        <end position="281"/>
    </location>
</feature>
<evidence type="ECO:0000259" key="5">
    <source>
        <dbReference type="PROSITE" id="PS51387"/>
    </source>
</evidence>
<dbReference type="Pfam" id="PF02913">
    <property type="entry name" value="FAD-oxidase_C"/>
    <property type="match status" value="1"/>
</dbReference>
<name>A0A368T191_9ACTN</name>
<dbReference type="PANTHER" id="PTHR11748:SF119">
    <property type="entry name" value="D-2-HYDROXYGLUTARATE DEHYDROGENASE"/>
    <property type="match status" value="1"/>
</dbReference>
<dbReference type="AlphaFoldDB" id="A0A368T191"/>
<comment type="cofactor">
    <cofactor evidence="1">
        <name>FAD</name>
        <dbReference type="ChEBI" id="CHEBI:57692"/>
    </cofactor>
</comment>
<keyword evidence="4" id="KW-0560">Oxidoreductase</keyword>
<dbReference type="Gene3D" id="3.30.43.10">
    <property type="entry name" value="Uridine Diphospho-n-acetylenolpyruvylglucosamine Reductase, domain 2"/>
    <property type="match status" value="1"/>
</dbReference>
<dbReference type="InterPro" id="IPR016164">
    <property type="entry name" value="FAD-linked_Oxase-like_C"/>
</dbReference>
<dbReference type="GO" id="GO:0004458">
    <property type="term" value="F:D-lactate dehydrogenase (cytochrome) activity"/>
    <property type="evidence" value="ECO:0007669"/>
    <property type="project" value="TreeGrafter"/>
</dbReference>
<dbReference type="GO" id="GO:0008720">
    <property type="term" value="F:D-lactate dehydrogenase (NAD+) activity"/>
    <property type="evidence" value="ECO:0007669"/>
    <property type="project" value="TreeGrafter"/>
</dbReference>
<sequence>MAVRLPAPGVRTHAGPPVDVAALRRDLADRVAGEVRFDDGSRSVYATGGSNYRQVPIGVVVPRDVADAAEALAVCREHDAPVLSRGGGTSLAGQCCNVAVVLDWSKYANRLVELDTEAGTAVVEPGIVLDTLNAHTRQHGRLVFGPKPSTHDHCTIGGMIGNNSCGSTAQAYGKTSDNVRRLEVLTYDGCRMWVGPTDDDDYARILAAGGRPADIHRRLRELRDRHALAIRRRFPDIPRRVSGYNLDALLPENGFDIARALVGSEGTLVTVLRAELRLVREPAASSLVVCGYPDVFAAADAVPDVTPFEPLALEGLDSKLIGYERRKHLAPTAALDGLPEGSGWLMVRFGGADRREAEDRAAQFRDAMRGLRNPPTIRVYDDPAQEDALWRIRESGLGATARVPAQPDTWEGWEDSAVAPENFGDYLRDLHALLEEFGYAERSSLYGHFGHGCLHTRIPFDLRSRPGIADYRRFVERAADLVVRHGGSFSGEHGDGQSRAELWPKMFGAELMPAFAEFKRIFDPGDRMNPGKLIHPDGARPQRLDDN</sequence>
<dbReference type="PANTHER" id="PTHR11748">
    <property type="entry name" value="D-LACTATE DEHYDROGENASE"/>
    <property type="match status" value="1"/>
</dbReference>
<keyword evidence="7" id="KW-1185">Reference proteome</keyword>
<evidence type="ECO:0000256" key="2">
    <source>
        <dbReference type="ARBA" id="ARBA00022630"/>
    </source>
</evidence>
<comment type="caution">
    <text evidence="6">The sequence shown here is derived from an EMBL/GenBank/DDBJ whole genome shotgun (WGS) entry which is preliminary data.</text>
</comment>
<keyword evidence="3" id="KW-0274">FAD</keyword>
<feature type="non-terminal residue" evidence="6">
    <location>
        <position position="547"/>
    </location>
</feature>
<dbReference type="RefSeq" id="WP_147280559.1">
    <property type="nucleotide sequence ID" value="NZ_QEIN01000423.1"/>
</dbReference>
<dbReference type="SUPFAM" id="SSF55103">
    <property type="entry name" value="FAD-linked oxidases, C-terminal domain"/>
    <property type="match status" value="1"/>
</dbReference>
<reference evidence="6 7" key="1">
    <citation type="submission" date="2018-04" db="EMBL/GenBank/DDBJ databases">
        <title>Novel actinobacteria from marine sediment.</title>
        <authorList>
            <person name="Ng Z.Y."/>
            <person name="Tan G.Y.A."/>
        </authorList>
    </citation>
    <scope>NUCLEOTIDE SEQUENCE [LARGE SCALE GENOMIC DNA]</scope>
    <source>
        <strain evidence="6 7">TPS81</strain>
    </source>
</reference>
<keyword evidence="2" id="KW-0285">Flavoprotein</keyword>
<dbReference type="InterPro" id="IPR016166">
    <property type="entry name" value="FAD-bd_PCMH"/>
</dbReference>
<dbReference type="PROSITE" id="PS51387">
    <property type="entry name" value="FAD_PCMH"/>
    <property type="match status" value="1"/>
</dbReference>
<dbReference type="SUPFAM" id="SSF56176">
    <property type="entry name" value="FAD-binding/transporter-associated domain-like"/>
    <property type="match status" value="1"/>
</dbReference>
<protein>
    <submittedName>
        <fullName evidence="6">FAD-binding oxidoreductase</fullName>
    </submittedName>
</protein>
<dbReference type="GO" id="GO:1903457">
    <property type="term" value="P:lactate catabolic process"/>
    <property type="evidence" value="ECO:0007669"/>
    <property type="project" value="TreeGrafter"/>
</dbReference>
<dbReference type="InterPro" id="IPR016169">
    <property type="entry name" value="FAD-bd_PCMH_sub2"/>
</dbReference>
<dbReference type="InterPro" id="IPR004113">
    <property type="entry name" value="FAD-bd_oxidored_4_C"/>
</dbReference>
<dbReference type="Pfam" id="PF01565">
    <property type="entry name" value="FAD_binding_4"/>
    <property type="match status" value="1"/>
</dbReference>
<evidence type="ECO:0000256" key="3">
    <source>
        <dbReference type="ARBA" id="ARBA00022827"/>
    </source>
</evidence>
<dbReference type="OrthoDB" id="9770306at2"/>
<dbReference type="InterPro" id="IPR006094">
    <property type="entry name" value="Oxid_FAD_bind_N"/>
</dbReference>
<evidence type="ECO:0000313" key="6">
    <source>
        <dbReference type="EMBL" id="RCV48124.1"/>
    </source>
</evidence>
<dbReference type="InterPro" id="IPR036318">
    <property type="entry name" value="FAD-bd_PCMH-like_sf"/>
</dbReference>
<accession>A0A368T191</accession>
<organism evidence="6 7">
    <name type="scientific">Marinitenerispora sediminis</name>
    <dbReference type="NCBI Taxonomy" id="1931232"/>
    <lineage>
        <taxon>Bacteria</taxon>
        <taxon>Bacillati</taxon>
        <taxon>Actinomycetota</taxon>
        <taxon>Actinomycetes</taxon>
        <taxon>Streptosporangiales</taxon>
        <taxon>Nocardiopsidaceae</taxon>
        <taxon>Marinitenerispora</taxon>
    </lineage>
</organism>
<dbReference type="InterPro" id="IPR016167">
    <property type="entry name" value="FAD-bd_PCMH_sub1"/>
</dbReference>
<dbReference type="Proteomes" id="UP000253318">
    <property type="component" value="Unassembled WGS sequence"/>
</dbReference>
<evidence type="ECO:0000256" key="4">
    <source>
        <dbReference type="ARBA" id="ARBA00023002"/>
    </source>
</evidence>
<dbReference type="GO" id="GO:0071949">
    <property type="term" value="F:FAD binding"/>
    <property type="evidence" value="ECO:0007669"/>
    <property type="project" value="InterPro"/>
</dbReference>